<evidence type="ECO:0000256" key="1">
    <source>
        <dbReference type="ARBA" id="ARBA00022729"/>
    </source>
</evidence>
<dbReference type="Pfam" id="PF12849">
    <property type="entry name" value="PBP_like_2"/>
    <property type="match status" value="1"/>
</dbReference>
<proteinExistence type="predicted"/>
<reference evidence="3" key="1">
    <citation type="submission" date="2019-08" db="EMBL/GenBank/DDBJ databases">
        <authorList>
            <person name="Kucharzyk K."/>
            <person name="Murdoch R.W."/>
            <person name="Higgins S."/>
            <person name="Loffler F."/>
        </authorList>
    </citation>
    <scope>NUCLEOTIDE SEQUENCE</scope>
</reference>
<dbReference type="InterPro" id="IPR050811">
    <property type="entry name" value="Phosphate_ABC_transporter"/>
</dbReference>
<dbReference type="EMBL" id="VSSQ01105286">
    <property type="protein sequence ID" value="MPN45411.1"/>
    <property type="molecule type" value="Genomic_DNA"/>
</dbReference>
<feature type="domain" description="PBP" evidence="2">
    <location>
        <begin position="2"/>
        <end position="54"/>
    </location>
</feature>
<evidence type="ECO:0000313" key="3">
    <source>
        <dbReference type="EMBL" id="MPN45411.1"/>
    </source>
</evidence>
<protein>
    <submittedName>
        <fullName evidence="3">Phosphate-binding protein PstS</fullName>
    </submittedName>
</protein>
<evidence type="ECO:0000259" key="2">
    <source>
        <dbReference type="Pfam" id="PF12849"/>
    </source>
</evidence>
<organism evidence="3">
    <name type="scientific">bioreactor metagenome</name>
    <dbReference type="NCBI Taxonomy" id="1076179"/>
    <lineage>
        <taxon>unclassified sequences</taxon>
        <taxon>metagenomes</taxon>
        <taxon>ecological metagenomes</taxon>
    </lineage>
</organism>
<accession>A0A645I284</accession>
<keyword evidence="1" id="KW-0732">Signal</keyword>
<dbReference type="PANTHER" id="PTHR30570:SF1">
    <property type="entry name" value="PHOSPHATE-BINDING PROTEIN PSTS"/>
    <property type="match status" value="1"/>
</dbReference>
<dbReference type="PANTHER" id="PTHR30570">
    <property type="entry name" value="PERIPLASMIC PHOSPHATE BINDING COMPONENT OF PHOSPHATE ABC TRANSPORTER"/>
    <property type="match status" value="1"/>
</dbReference>
<gene>
    <name evidence="3" type="primary">pstS_12</name>
    <name evidence="3" type="ORF">SDC9_192978</name>
</gene>
<name>A0A645I284_9ZZZZ</name>
<comment type="caution">
    <text evidence="3">The sequence shown here is derived from an EMBL/GenBank/DDBJ whole genome shotgun (WGS) entry which is preliminary data.</text>
</comment>
<sequence length="82" mass="9047">MDKLKAMKINGVEATKETILDGTYPLARPIFLYVSKKAVAEKPEVKDFLTFYLDNAIQLAEEVQMVPATQATIDASKAALTK</sequence>
<dbReference type="InterPro" id="IPR024370">
    <property type="entry name" value="PBP_domain"/>
</dbReference>
<dbReference type="SUPFAM" id="SSF53850">
    <property type="entry name" value="Periplasmic binding protein-like II"/>
    <property type="match status" value="1"/>
</dbReference>
<dbReference type="AlphaFoldDB" id="A0A645I284"/>
<dbReference type="Gene3D" id="3.40.190.10">
    <property type="entry name" value="Periplasmic binding protein-like II"/>
    <property type="match status" value="1"/>
</dbReference>